<evidence type="ECO:0000256" key="10">
    <source>
        <dbReference type="SAM" id="MobiDB-lite"/>
    </source>
</evidence>
<keyword evidence="4 8" id="KW-0479">Metal-binding</keyword>
<dbReference type="EMBL" id="KL197725">
    <property type="protein sequence ID" value="KDQ55429.1"/>
    <property type="molecule type" value="Genomic_DNA"/>
</dbReference>
<evidence type="ECO:0000313" key="11">
    <source>
        <dbReference type="EMBL" id="KDQ55429.1"/>
    </source>
</evidence>
<dbReference type="HOGENOM" id="CLU_001570_27_0_1"/>
<evidence type="ECO:0000256" key="1">
    <source>
        <dbReference type="ARBA" id="ARBA00001971"/>
    </source>
</evidence>
<evidence type="ECO:0008006" key="13">
    <source>
        <dbReference type="Google" id="ProtNLM"/>
    </source>
</evidence>
<dbReference type="InterPro" id="IPR047146">
    <property type="entry name" value="Cyt_P450_E_CYP52_fungi"/>
</dbReference>
<dbReference type="AlphaFoldDB" id="A0A067PKW4"/>
<evidence type="ECO:0000256" key="5">
    <source>
        <dbReference type="ARBA" id="ARBA00023002"/>
    </source>
</evidence>
<keyword evidence="12" id="KW-1185">Reference proteome</keyword>
<dbReference type="PROSITE" id="PS00086">
    <property type="entry name" value="CYTOCHROME_P450"/>
    <property type="match status" value="1"/>
</dbReference>
<dbReference type="PANTHER" id="PTHR24287:SF1">
    <property type="entry name" value="P450, PUTATIVE (EUROFUNG)-RELATED"/>
    <property type="match status" value="1"/>
</dbReference>
<keyword evidence="7 9" id="KW-0503">Monooxygenase</keyword>
<evidence type="ECO:0000256" key="2">
    <source>
        <dbReference type="ARBA" id="ARBA00010617"/>
    </source>
</evidence>
<dbReference type="InterPro" id="IPR017972">
    <property type="entry name" value="Cyt_P450_CS"/>
</dbReference>
<organism evidence="11 12">
    <name type="scientific">Jaapia argillacea MUCL 33604</name>
    <dbReference type="NCBI Taxonomy" id="933084"/>
    <lineage>
        <taxon>Eukaryota</taxon>
        <taxon>Fungi</taxon>
        <taxon>Dikarya</taxon>
        <taxon>Basidiomycota</taxon>
        <taxon>Agaricomycotina</taxon>
        <taxon>Agaricomycetes</taxon>
        <taxon>Agaricomycetidae</taxon>
        <taxon>Jaapiales</taxon>
        <taxon>Jaapiaceae</taxon>
        <taxon>Jaapia</taxon>
    </lineage>
</organism>
<dbReference type="Gene3D" id="1.10.630.10">
    <property type="entry name" value="Cytochrome P450"/>
    <property type="match status" value="1"/>
</dbReference>
<dbReference type="Proteomes" id="UP000027265">
    <property type="component" value="Unassembled WGS sequence"/>
</dbReference>
<keyword evidence="5 9" id="KW-0560">Oxidoreductase</keyword>
<sequence>MAPPGVVYLSQRLPRVCAPPALIYLLYLLAKDFWAINLPNSLVLATIILSPPLALALSVEWTIRRDQRAAATLGAVIPPQVPHRWPGSVDILLKSLNNFKDGYPGDNMEPWINKLGHMFNVRVLFENRIFTTEPEHIKAILATDFSNFEKGPVFRFQMESVLGMGVFNADVDMWRFHRSMTRPFFSKERISHFDNFDRHAEDAIQQMKARFRSGHAIDFQDLISRFTLDSATEFLFGHDVQSLSAGLPYPQGSSTTPIGQAEEHPADRFARSFSEAQTAMAKRSRYGLAWPLLEFWVDTAKSHLGPINAFVEPILKDAVEKKRRDGELGLKPVNGQLEDTLLDHLVNYTQDQRILKDEILNMLVAGRDTTAGTLTFVIYLLSQHPRVLFRLRQEILAVVGSHTRPTHENLREMKYLRAVINETLRLFPIVPFNVRTSIGATTWPSKRADGKPYYIPARTRCPYSVFLMHRRTDLWGPDALEFDPDRFIDERLHKYLTPNPFIFLPFNAGPRICLGQQFAYNEISFMIVRLFQNFSSVSLDPDAQPSSSKPPPSWTNGSGRKSIEKIRPRTHLTMYALEGLWLKMDEGTEVE</sequence>
<dbReference type="Pfam" id="PF00067">
    <property type="entry name" value="p450"/>
    <property type="match status" value="1"/>
</dbReference>
<reference evidence="12" key="1">
    <citation type="journal article" date="2014" name="Proc. Natl. Acad. Sci. U.S.A.">
        <title>Extensive sampling of basidiomycete genomes demonstrates inadequacy of the white-rot/brown-rot paradigm for wood decay fungi.</title>
        <authorList>
            <person name="Riley R."/>
            <person name="Salamov A.A."/>
            <person name="Brown D.W."/>
            <person name="Nagy L.G."/>
            <person name="Floudas D."/>
            <person name="Held B.W."/>
            <person name="Levasseur A."/>
            <person name="Lombard V."/>
            <person name="Morin E."/>
            <person name="Otillar R."/>
            <person name="Lindquist E.A."/>
            <person name="Sun H."/>
            <person name="LaButti K.M."/>
            <person name="Schmutz J."/>
            <person name="Jabbour D."/>
            <person name="Luo H."/>
            <person name="Baker S.E."/>
            <person name="Pisabarro A.G."/>
            <person name="Walton J.D."/>
            <person name="Blanchette R.A."/>
            <person name="Henrissat B."/>
            <person name="Martin F."/>
            <person name="Cullen D."/>
            <person name="Hibbett D.S."/>
            <person name="Grigoriev I.V."/>
        </authorList>
    </citation>
    <scope>NUCLEOTIDE SEQUENCE [LARGE SCALE GENOMIC DNA]</scope>
    <source>
        <strain evidence="12">MUCL 33604</strain>
    </source>
</reference>
<evidence type="ECO:0000256" key="9">
    <source>
        <dbReference type="RuleBase" id="RU000461"/>
    </source>
</evidence>
<dbReference type="PRINTS" id="PR00463">
    <property type="entry name" value="EP450I"/>
</dbReference>
<dbReference type="GO" id="GO:0004497">
    <property type="term" value="F:monooxygenase activity"/>
    <property type="evidence" value="ECO:0007669"/>
    <property type="project" value="UniProtKB-KW"/>
</dbReference>
<accession>A0A067PKW4</accession>
<comment type="cofactor">
    <cofactor evidence="1 8">
        <name>heme</name>
        <dbReference type="ChEBI" id="CHEBI:30413"/>
    </cofactor>
</comment>
<dbReference type="STRING" id="933084.A0A067PKW4"/>
<proteinExistence type="inferred from homology"/>
<dbReference type="InParanoid" id="A0A067PKW4"/>
<feature type="region of interest" description="Disordered" evidence="10">
    <location>
        <begin position="541"/>
        <end position="561"/>
    </location>
</feature>
<gene>
    <name evidence="11" type="ORF">JAAARDRAFT_37440</name>
</gene>
<dbReference type="OrthoDB" id="1470350at2759"/>
<evidence type="ECO:0000256" key="8">
    <source>
        <dbReference type="PIRSR" id="PIRSR602401-1"/>
    </source>
</evidence>
<keyword evidence="3 8" id="KW-0349">Heme</keyword>
<comment type="similarity">
    <text evidence="2 9">Belongs to the cytochrome P450 family.</text>
</comment>
<dbReference type="GO" id="GO:0005506">
    <property type="term" value="F:iron ion binding"/>
    <property type="evidence" value="ECO:0007669"/>
    <property type="project" value="InterPro"/>
</dbReference>
<evidence type="ECO:0000256" key="3">
    <source>
        <dbReference type="ARBA" id="ARBA00022617"/>
    </source>
</evidence>
<dbReference type="PRINTS" id="PR00385">
    <property type="entry name" value="P450"/>
</dbReference>
<dbReference type="InterPro" id="IPR002401">
    <property type="entry name" value="Cyt_P450_E_grp-I"/>
</dbReference>
<protein>
    <recommendedName>
        <fullName evidence="13">Cytochrome P450</fullName>
    </recommendedName>
</protein>
<keyword evidence="6 8" id="KW-0408">Iron</keyword>
<evidence type="ECO:0000256" key="4">
    <source>
        <dbReference type="ARBA" id="ARBA00022723"/>
    </source>
</evidence>
<dbReference type="PANTHER" id="PTHR24287">
    <property type="entry name" value="P450, PUTATIVE (EUROFUNG)-RELATED"/>
    <property type="match status" value="1"/>
</dbReference>
<name>A0A067PKW4_9AGAM</name>
<dbReference type="InterPro" id="IPR036396">
    <property type="entry name" value="Cyt_P450_sf"/>
</dbReference>
<dbReference type="SUPFAM" id="SSF48264">
    <property type="entry name" value="Cytochrome P450"/>
    <property type="match status" value="1"/>
</dbReference>
<evidence type="ECO:0000313" key="12">
    <source>
        <dbReference type="Proteomes" id="UP000027265"/>
    </source>
</evidence>
<dbReference type="GO" id="GO:0016705">
    <property type="term" value="F:oxidoreductase activity, acting on paired donors, with incorporation or reduction of molecular oxygen"/>
    <property type="evidence" value="ECO:0007669"/>
    <property type="project" value="InterPro"/>
</dbReference>
<feature type="binding site" description="axial binding residue" evidence="8">
    <location>
        <position position="513"/>
    </location>
    <ligand>
        <name>heme</name>
        <dbReference type="ChEBI" id="CHEBI:30413"/>
    </ligand>
    <ligandPart>
        <name>Fe</name>
        <dbReference type="ChEBI" id="CHEBI:18248"/>
    </ligandPart>
</feature>
<dbReference type="GO" id="GO:0020037">
    <property type="term" value="F:heme binding"/>
    <property type="evidence" value="ECO:0007669"/>
    <property type="project" value="InterPro"/>
</dbReference>
<evidence type="ECO:0000256" key="6">
    <source>
        <dbReference type="ARBA" id="ARBA00023004"/>
    </source>
</evidence>
<dbReference type="CDD" id="cd11063">
    <property type="entry name" value="CYP52"/>
    <property type="match status" value="1"/>
</dbReference>
<dbReference type="InterPro" id="IPR001128">
    <property type="entry name" value="Cyt_P450"/>
</dbReference>
<evidence type="ECO:0000256" key="7">
    <source>
        <dbReference type="ARBA" id="ARBA00023033"/>
    </source>
</evidence>